<dbReference type="Proteomes" id="UP001159370">
    <property type="component" value="Unassembled WGS sequence"/>
</dbReference>
<feature type="transmembrane region" description="Helical" evidence="14">
    <location>
        <begin position="411"/>
        <end position="435"/>
    </location>
</feature>
<dbReference type="NCBIfam" id="TIGR01972">
    <property type="entry name" value="NDH_I_M"/>
    <property type="match status" value="1"/>
</dbReference>
<feature type="transmembrane region" description="Helical" evidence="14">
    <location>
        <begin position="306"/>
        <end position="324"/>
    </location>
</feature>
<evidence type="ECO:0000256" key="12">
    <source>
        <dbReference type="ARBA" id="ARBA00047726"/>
    </source>
</evidence>
<evidence type="ECO:0000256" key="4">
    <source>
        <dbReference type="ARBA" id="ARBA00022719"/>
    </source>
</evidence>
<feature type="domain" description="NADH:quinone oxidoreductase/Mrp antiporter transmembrane" evidence="16">
    <location>
        <begin position="132"/>
        <end position="420"/>
    </location>
</feature>
<dbReference type="HAMAP" id="MF_00491">
    <property type="entry name" value="NDH1_NuoM"/>
    <property type="match status" value="1"/>
</dbReference>
<keyword evidence="7 14" id="KW-1278">Translocase</keyword>
<dbReference type="InterPro" id="IPR003918">
    <property type="entry name" value="NADH_UbQ_OxRdtase"/>
</dbReference>
<proteinExistence type="inferred from homology"/>
<evidence type="ECO:0000259" key="16">
    <source>
        <dbReference type="Pfam" id="PF00361"/>
    </source>
</evidence>
<evidence type="ECO:0000256" key="15">
    <source>
        <dbReference type="RuleBase" id="RU000320"/>
    </source>
</evidence>
<reference evidence="17 18" key="1">
    <citation type="journal article" date="2023" name="J. Phycol.">
        <title>Chrysosporum ovalisporum is synonymous with the true-branching cyanobacterium Umezakia natans (Nostocales/Aphanizomenonaceae).</title>
        <authorList>
            <person name="McGregor G.B."/>
            <person name="Sendall B.C."/>
            <person name="Niiyama Y."/>
            <person name="Tuji A."/>
            <person name="Willis A."/>
        </authorList>
    </citation>
    <scope>NUCLEOTIDE SEQUENCE [LARGE SCALE GENOMIC DNA]</scope>
    <source>
        <strain evidence="17 18">FSS-62</strain>
    </source>
</reference>
<evidence type="ECO:0000256" key="6">
    <source>
        <dbReference type="ARBA" id="ARBA00022957"/>
    </source>
</evidence>
<dbReference type="GO" id="GO:0016655">
    <property type="term" value="F:oxidoreductase activity, acting on NAD(P)H, quinone or similar compound as acceptor"/>
    <property type="evidence" value="ECO:0007669"/>
    <property type="project" value="UniProtKB-UniRule"/>
</dbReference>
<comment type="caution">
    <text evidence="17">The sequence shown here is derived from an EMBL/GenBank/DDBJ whole genome shotgun (WGS) entry which is preliminary data.</text>
</comment>
<keyword evidence="6 14" id="KW-0618">Plastoquinone</keyword>
<gene>
    <name evidence="14" type="primary">ndhD</name>
    <name evidence="17" type="ORF">NWP23_04095</name>
</gene>
<dbReference type="PANTHER" id="PTHR43507:SF21">
    <property type="entry name" value="NAD(P)H-QUINONE OXIDOREDUCTASE CHAIN 4, CHLOROPLASTIC"/>
    <property type="match status" value="1"/>
</dbReference>
<dbReference type="PRINTS" id="PR01437">
    <property type="entry name" value="NUOXDRDTASE4"/>
</dbReference>
<sequence>MADQFPWLTAIVMLPFLAALVIPVLPNKDGKWVRSYALGVGVADLILMSYTFWRHYDPSNAGFQMEENYTWMPQLGLNWAVAVDGLSVPFVLLAGLVTTLAIFSAWQVDRRPGLFYFLMLVLYSAQVGVFVAKDLLLFFIMWEVELIPVYLLISIWGGQKRRYAATKFLLYTAAASIFILVAGLAMALYGGGNISFDLTALRLKNYPLGLELLLYAGLLIAFGVKLAVFPMHTWLPDAHGEASSPVSMILAGVLLKMGGYGLIRLNLEIFSDAHIYFAPVLAILGVVNIIYGALNSFAQSNMKRRLAYSSISHMGFVLLGIASFTDLGMNGAMLQMISHGLIASVLFFLAGVTYDRTRTMSMDDMGGVGQVMPKVFALFTISAMASLALPGMSGFVGELSVFMGITTSDVYSSAFCIITVFLAAVGVVLTPIYLLNLLRKVFYGTSAALMCDINNGAFENQDNEGTACFGTDCLLPNQTVYSDAKPRELFIAACFLVLIIGIGLYPKLTMQMYDVKTVAVNAQLRQSLMTISQTNPHVYARELLVPIMPGLNTWDDLAIVTPTVKAVL</sequence>
<dbReference type="NCBIfam" id="NF009212">
    <property type="entry name" value="PRK12561.1"/>
    <property type="match status" value="1"/>
</dbReference>
<dbReference type="AlphaFoldDB" id="A0AA43KDX0"/>
<dbReference type="GO" id="GO:0012505">
    <property type="term" value="C:endomembrane system"/>
    <property type="evidence" value="ECO:0007669"/>
    <property type="project" value="UniProtKB-SubCell"/>
</dbReference>
<feature type="transmembrane region" description="Helical" evidence="14">
    <location>
        <begin position="375"/>
        <end position="396"/>
    </location>
</feature>
<dbReference type="EC" id="7.1.1.-" evidence="14"/>
<evidence type="ECO:0000256" key="7">
    <source>
        <dbReference type="ARBA" id="ARBA00022967"/>
    </source>
</evidence>
<comment type="catalytic activity">
    <reaction evidence="12 14">
        <text>a plastoquinone + NADPH + (n+1) H(+)(in) = a plastoquinol + NADP(+) + n H(+)(out)</text>
        <dbReference type="Rhea" id="RHEA:42612"/>
        <dbReference type="Rhea" id="RHEA-COMP:9561"/>
        <dbReference type="Rhea" id="RHEA-COMP:9562"/>
        <dbReference type="ChEBI" id="CHEBI:15378"/>
        <dbReference type="ChEBI" id="CHEBI:17757"/>
        <dbReference type="ChEBI" id="CHEBI:57783"/>
        <dbReference type="ChEBI" id="CHEBI:58349"/>
        <dbReference type="ChEBI" id="CHEBI:62192"/>
    </reaction>
</comment>
<dbReference type="InterPro" id="IPR010227">
    <property type="entry name" value="NADH_Q_OxRdtase_chainM/4"/>
</dbReference>
<evidence type="ECO:0000313" key="17">
    <source>
        <dbReference type="EMBL" id="MDH6062981.1"/>
    </source>
</evidence>
<protein>
    <recommendedName>
        <fullName evidence="14">NAD(P)H-quinone oxidoreductase chain 4</fullName>
        <ecNumber evidence="14">7.1.1.-</ecNumber>
    </recommendedName>
    <alternativeName>
        <fullName evidence="14">NAD(P)H dehydrogenase I, chain 4</fullName>
    </alternativeName>
    <alternativeName>
        <fullName evidence="14">NDH-1, chain 4</fullName>
    </alternativeName>
</protein>
<keyword evidence="3 14" id="KW-0812">Transmembrane</keyword>
<feature type="transmembrane region" description="Helical" evidence="14">
    <location>
        <begin position="168"/>
        <end position="192"/>
    </location>
</feature>
<evidence type="ECO:0000256" key="3">
    <source>
        <dbReference type="ARBA" id="ARBA00022692"/>
    </source>
</evidence>
<evidence type="ECO:0000256" key="11">
    <source>
        <dbReference type="ARBA" id="ARBA00025624"/>
    </source>
</evidence>
<dbReference type="EMBL" id="JANQDL010000034">
    <property type="protein sequence ID" value="MDH6062981.1"/>
    <property type="molecule type" value="Genomic_DNA"/>
</dbReference>
<keyword evidence="8 14" id="KW-1133">Transmembrane helix</keyword>
<evidence type="ECO:0000256" key="13">
    <source>
        <dbReference type="ARBA" id="ARBA00048026"/>
    </source>
</evidence>
<feature type="transmembrane region" description="Helical" evidence="14">
    <location>
        <begin position="37"/>
        <end position="56"/>
    </location>
</feature>
<feature type="transmembrane region" description="Helical" evidence="14">
    <location>
        <begin position="275"/>
        <end position="294"/>
    </location>
</feature>
<keyword evidence="4 14" id="KW-0874">Quinone</keyword>
<evidence type="ECO:0000256" key="1">
    <source>
        <dbReference type="ARBA" id="ARBA00004127"/>
    </source>
</evidence>
<name>A0AA43KDX0_9CYAN</name>
<dbReference type="GO" id="GO:0048039">
    <property type="term" value="F:ubiquinone binding"/>
    <property type="evidence" value="ECO:0007669"/>
    <property type="project" value="TreeGrafter"/>
</dbReference>
<evidence type="ECO:0000256" key="5">
    <source>
        <dbReference type="ARBA" id="ARBA00022857"/>
    </source>
</evidence>
<dbReference type="InterPro" id="IPR001750">
    <property type="entry name" value="ND/Mrp_TM"/>
</dbReference>
<evidence type="ECO:0000256" key="9">
    <source>
        <dbReference type="ARBA" id="ARBA00023027"/>
    </source>
</evidence>
<feature type="transmembrane region" description="Helical" evidence="14">
    <location>
        <begin position="114"/>
        <end position="132"/>
    </location>
</feature>
<feature type="transmembrane region" description="Helical" evidence="14">
    <location>
        <begin position="76"/>
        <end position="102"/>
    </location>
</feature>
<keyword evidence="5 14" id="KW-0521">NADP</keyword>
<feature type="transmembrane region" description="Helical" evidence="14">
    <location>
        <begin position="6"/>
        <end position="25"/>
    </location>
</feature>
<evidence type="ECO:0000256" key="14">
    <source>
        <dbReference type="HAMAP-Rule" id="MF_00491"/>
    </source>
</evidence>
<accession>A0AA43KDX0</accession>
<evidence type="ECO:0000256" key="2">
    <source>
        <dbReference type="ARBA" id="ARBA00009025"/>
    </source>
</evidence>
<evidence type="ECO:0000256" key="10">
    <source>
        <dbReference type="ARBA" id="ARBA00023136"/>
    </source>
</evidence>
<keyword evidence="10 14" id="KW-0472">Membrane</keyword>
<feature type="transmembrane region" description="Helical" evidence="14">
    <location>
        <begin position="212"/>
        <end position="234"/>
    </location>
</feature>
<dbReference type="PANTHER" id="PTHR43507">
    <property type="entry name" value="NADH-UBIQUINONE OXIDOREDUCTASE CHAIN 4"/>
    <property type="match status" value="1"/>
</dbReference>
<evidence type="ECO:0000313" key="18">
    <source>
        <dbReference type="Proteomes" id="UP001159370"/>
    </source>
</evidence>
<feature type="transmembrane region" description="Helical" evidence="14">
    <location>
        <begin position="138"/>
        <end position="156"/>
    </location>
</feature>
<feature type="transmembrane region" description="Helical" evidence="14">
    <location>
        <begin position="246"/>
        <end position="263"/>
    </location>
</feature>
<comment type="catalytic activity">
    <reaction evidence="13 14">
        <text>a plastoquinone + NADH + (n+1) H(+)(in) = a plastoquinol + NAD(+) + n H(+)(out)</text>
        <dbReference type="Rhea" id="RHEA:42608"/>
        <dbReference type="Rhea" id="RHEA-COMP:9561"/>
        <dbReference type="Rhea" id="RHEA-COMP:9562"/>
        <dbReference type="ChEBI" id="CHEBI:15378"/>
        <dbReference type="ChEBI" id="CHEBI:17757"/>
        <dbReference type="ChEBI" id="CHEBI:57540"/>
        <dbReference type="ChEBI" id="CHEBI:57945"/>
        <dbReference type="ChEBI" id="CHEBI:62192"/>
    </reaction>
</comment>
<feature type="transmembrane region" description="Helical" evidence="14">
    <location>
        <begin position="489"/>
        <end position="506"/>
    </location>
</feature>
<comment type="function">
    <text evidence="11 14">NDH-1 shuttles electrons from NAD(P)H, via FMN and iron-sulfur (Fe-S) centers, to quinones in the respiratory chain. The immediate electron acceptor for the enzyme in this species is believed to be plastoquinone. Couples the redox reaction to proton translocation (for every two electrons transferred, four hydrogen ions are translocated across the cytoplasmic membrane), and thus conserves the redox energy in a proton gradient.</text>
</comment>
<dbReference type="GO" id="GO:0008137">
    <property type="term" value="F:NADH dehydrogenase (ubiquinone) activity"/>
    <property type="evidence" value="ECO:0007669"/>
    <property type="project" value="InterPro"/>
</dbReference>
<feature type="transmembrane region" description="Helical" evidence="14">
    <location>
        <begin position="336"/>
        <end position="354"/>
    </location>
</feature>
<evidence type="ECO:0000256" key="8">
    <source>
        <dbReference type="ARBA" id="ARBA00022989"/>
    </source>
</evidence>
<keyword evidence="14" id="KW-0793">Thylakoid</keyword>
<dbReference type="GO" id="GO:0003954">
    <property type="term" value="F:NADH dehydrogenase activity"/>
    <property type="evidence" value="ECO:0007669"/>
    <property type="project" value="TreeGrafter"/>
</dbReference>
<dbReference type="GO" id="GO:0015990">
    <property type="term" value="P:electron transport coupled proton transport"/>
    <property type="evidence" value="ECO:0007669"/>
    <property type="project" value="TreeGrafter"/>
</dbReference>
<dbReference type="GO" id="GO:0031676">
    <property type="term" value="C:plasma membrane-derived thylakoid membrane"/>
    <property type="evidence" value="ECO:0007669"/>
    <property type="project" value="UniProtKB-SubCell"/>
</dbReference>
<organism evidence="17 18">
    <name type="scientific">Umezakia ovalisporum FSS-62</name>
    <dbReference type="NCBI Taxonomy" id="2971776"/>
    <lineage>
        <taxon>Bacteria</taxon>
        <taxon>Bacillati</taxon>
        <taxon>Cyanobacteriota</taxon>
        <taxon>Cyanophyceae</taxon>
        <taxon>Nostocales</taxon>
        <taxon>Nodulariaceae</taxon>
        <taxon>Umezakia</taxon>
    </lineage>
</organism>
<comment type="similarity">
    <text evidence="2 14">Belongs to the complex I subunit 4 family.</text>
</comment>
<comment type="subcellular location">
    <subcellularLocation>
        <location evidence="14">Cellular thylakoid membrane</location>
        <topology evidence="14">Multi-pass membrane protein</topology>
    </subcellularLocation>
    <subcellularLocation>
        <location evidence="1">Endomembrane system</location>
        <topology evidence="1">Multi-pass membrane protein</topology>
    </subcellularLocation>
    <subcellularLocation>
        <location evidence="15">Membrane</location>
        <topology evidence="15">Multi-pass membrane protein</topology>
    </subcellularLocation>
</comment>
<keyword evidence="9 14" id="KW-0520">NAD</keyword>
<dbReference type="GO" id="GO:0042773">
    <property type="term" value="P:ATP synthesis coupled electron transport"/>
    <property type="evidence" value="ECO:0007669"/>
    <property type="project" value="InterPro"/>
</dbReference>
<dbReference type="Pfam" id="PF00361">
    <property type="entry name" value="Proton_antipo_M"/>
    <property type="match status" value="1"/>
</dbReference>
<dbReference type="InterPro" id="IPR022997">
    <property type="entry name" value="NADH_Q_OxRdtase_chain4"/>
</dbReference>